<evidence type="ECO:0000259" key="2">
    <source>
        <dbReference type="Pfam" id="PF12937"/>
    </source>
</evidence>
<name>A0A4R0R827_9APHY</name>
<sequence>MLSASTTTELPTTQVPSSSTADDARSASFAELPAELLSNIFLRVRRSFRSQQQPNQWIRVAHVSRYWRAVSMGTPMLWTEWSASLPEGEESVYEAARLSGKLLMKIWLTVNVSQTGDLVELLYALRRRLRWLSIKFTKTPEPYDGTGMLALPEAPFLRELRCWNTERYTGWMALSRLPFLSDDVSRLVRSDSHLPNFDRLHLTSQNVHDMSAAFRPTLRKLCIKACPCTPEVLLSALKSMPLLEVISVMTTLQDFDADGDVTSKVPVAAQVPRLRRLEMFGNHVRASAQFLYNFTVPPSATLRIEGQGYLSCPLYDAFLEKVSGESALGHATPVHTMHAKSKIETHPYLHTAHLDFWAGEPVETDQWQDPLKPPLPAGDPSHAFAPSRDPEAYNEANALSVLDQFTHSPKLSLLTSLRTLVVSQTLSPFSLSFEYSLEGCVFLNSLKTVESLYLEGCVLYHLYPYPHQRLETIDLPRLKLLSLRHVCFNSQKFGRKSGVLVWLRDTLVARRDLGGSISKLIISDAANFTVEDAESLKPLVADFLWDQRVQMVEE</sequence>
<dbReference type="SUPFAM" id="SSF81383">
    <property type="entry name" value="F-box domain"/>
    <property type="match status" value="1"/>
</dbReference>
<dbReference type="InterPro" id="IPR001810">
    <property type="entry name" value="F-box_dom"/>
</dbReference>
<proteinExistence type="predicted"/>
<dbReference type="EMBL" id="RWJN01000270">
    <property type="protein sequence ID" value="TCD63860.1"/>
    <property type="molecule type" value="Genomic_DNA"/>
</dbReference>
<comment type="caution">
    <text evidence="3">The sequence shown here is derived from an EMBL/GenBank/DDBJ whole genome shotgun (WGS) entry which is preliminary data.</text>
</comment>
<evidence type="ECO:0000313" key="3">
    <source>
        <dbReference type="EMBL" id="TCD63860.1"/>
    </source>
</evidence>
<accession>A0A4R0R827</accession>
<dbReference type="InterPro" id="IPR032675">
    <property type="entry name" value="LRR_dom_sf"/>
</dbReference>
<dbReference type="AlphaFoldDB" id="A0A4R0R827"/>
<dbReference type="Gene3D" id="3.80.10.10">
    <property type="entry name" value="Ribonuclease Inhibitor"/>
    <property type="match status" value="1"/>
</dbReference>
<feature type="compositionally biased region" description="Polar residues" evidence="1">
    <location>
        <begin position="1"/>
        <end position="16"/>
    </location>
</feature>
<dbReference type="Pfam" id="PF12937">
    <property type="entry name" value="F-box-like"/>
    <property type="match status" value="1"/>
</dbReference>
<keyword evidence="4" id="KW-1185">Reference proteome</keyword>
<protein>
    <recommendedName>
        <fullName evidence="2">F-box domain-containing protein</fullName>
    </recommendedName>
</protein>
<dbReference type="Proteomes" id="UP000292702">
    <property type="component" value="Unassembled WGS sequence"/>
</dbReference>
<dbReference type="Gene3D" id="1.20.1280.50">
    <property type="match status" value="1"/>
</dbReference>
<feature type="domain" description="F-box" evidence="2">
    <location>
        <begin position="29"/>
        <end position="79"/>
    </location>
</feature>
<organism evidence="3 4">
    <name type="scientific">Steccherinum ochraceum</name>
    <dbReference type="NCBI Taxonomy" id="92696"/>
    <lineage>
        <taxon>Eukaryota</taxon>
        <taxon>Fungi</taxon>
        <taxon>Dikarya</taxon>
        <taxon>Basidiomycota</taxon>
        <taxon>Agaricomycotina</taxon>
        <taxon>Agaricomycetes</taxon>
        <taxon>Polyporales</taxon>
        <taxon>Steccherinaceae</taxon>
        <taxon>Steccherinum</taxon>
    </lineage>
</organism>
<gene>
    <name evidence="3" type="ORF">EIP91_004874</name>
</gene>
<reference evidence="3 4" key="1">
    <citation type="submission" date="2018-11" db="EMBL/GenBank/DDBJ databases">
        <title>Genome assembly of Steccherinum ochraceum LE-BIN_3174, the white-rot fungus of the Steccherinaceae family (The Residual Polyporoid clade, Polyporales, Basidiomycota).</title>
        <authorList>
            <person name="Fedorova T.V."/>
            <person name="Glazunova O.A."/>
            <person name="Landesman E.O."/>
            <person name="Moiseenko K.V."/>
            <person name="Psurtseva N.V."/>
            <person name="Savinova O.S."/>
            <person name="Shakhova N.V."/>
            <person name="Tyazhelova T.V."/>
            <person name="Vasina D.V."/>
        </authorList>
    </citation>
    <scope>NUCLEOTIDE SEQUENCE [LARGE SCALE GENOMIC DNA]</scope>
    <source>
        <strain evidence="3 4">LE-BIN_3174</strain>
    </source>
</reference>
<feature type="region of interest" description="Disordered" evidence="1">
    <location>
        <begin position="1"/>
        <end position="22"/>
    </location>
</feature>
<evidence type="ECO:0000256" key="1">
    <source>
        <dbReference type="SAM" id="MobiDB-lite"/>
    </source>
</evidence>
<dbReference type="InterPro" id="IPR036047">
    <property type="entry name" value="F-box-like_dom_sf"/>
</dbReference>
<dbReference type="SUPFAM" id="SSF52047">
    <property type="entry name" value="RNI-like"/>
    <property type="match status" value="1"/>
</dbReference>
<evidence type="ECO:0000313" key="4">
    <source>
        <dbReference type="Proteomes" id="UP000292702"/>
    </source>
</evidence>
<dbReference type="STRING" id="92696.A0A4R0R827"/>